<sequence>MGEYRVSTGRGGAGNVITSHEKPAPKVVAQGSPVPNIISPVYSTGRGGAGNMRRNVDPVITRTAQDVDDGDEDIIDVISSNKSGGIQKVKSRRHSDVPKNVSIGRGGAGNMLSPKTSSKKVKKQGQPQAQGQGQPQPQAHGSDDLHRSKSGLFTKLKSIFK</sequence>
<name>A0ABX6EY22_KLUMA</name>
<keyword evidence="3" id="KW-1185">Reference proteome</keyword>
<dbReference type="InterPro" id="IPR053203">
    <property type="entry name" value="Cisplatin_resist-associated"/>
</dbReference>
<dbReference type="EMBL" id="CP015058">
    <property type="protein sequence ID" value="QGN16677.1"/>
    <property type="molecule type" value="Genomic_DNA"/>
</dbReference>
<dbReference type="Proteomes" id="UP000422736">
    <property type="component" value="Chromosome 5"/>
</dbReference>
<proteinExistence type="predicted"/>
<organism evidence="2 3">
    <name type="scientific">Kluyveromyces marxianus</name>
    <name type="common">Yeast</name>
    <name type="synonym">Candida kefyr</name>
    <dbReference type="NCBI Taxonomy" id="4911"/>
    <lineage>
        <taxon>Eukaryota</taxon>
        <taxon>Fungi</taxon>
        <taxon>Dikarya</taxon>
        <taxon>Ascomycota</taxon>
        <taxon>Saccharomycotina</taxon>
        <taxon>Saccharomycetes</taxon>
        <taxon>Saccharomycetales</taxon>
        <taxon>Saccharomycetaceae</taxon>
        <taxon>Kluyveromyces</taxon>
    </lineage>
</organism>
<feature type="compositionally biased region" description="Low complexity" evidence="1">
    <location>
        <begin position="124"/>
        <end position="139"/>
    </location>
</feature>
<evidence type="ECO:0000256" key="1">
    <source>
        <dbReference type="SAM" id="MobiDB-lite"/>
    </source>
</evidence>
<protein>
    <submittedName>
        <fullName evidence="2">Protein phosphorylated after rapamycin 32</fullName>
    </submittedName>
</protein>
<dbReference type="Pfam" id="PF12223">
    <property type="entry name" value="DUF3602"/>
    <property type="match status" value="1"/>
</dbReference>
<evidence type="ECO:0000313" key="2">
    <source>
        <dbReference type="EMBL" id="QGN16677.1"/>
    </source>
</evidence>
<dbReference type="InterPro" id="IPR022024">
    <property type="entry name" value="DUF3602"/>
</dbReference>
<feature type="region of interest" description="Disordered" evidence="1">
    <location>
        <begin position="78"/>
        <end position="161"/>
    </location>
</feature>
<gene>
    <name evidence="2" type="primary">PAR32</name>
    <name evidence="2" type="ORF">FIM1_3396</name>
</gene>
<accession>A0ABX6EY22</accession>
<dbReference type="PANTHER" id="PTHR34693">
    <property type="entry name" value="PROTEIN PAR32"/>
    <property type="match status" value="1"/>
</dbReference>
<dbReference type="PANTHER" id="PTHR34693:SF1">
    <property type="entry name" value="PROTEIN PAR32"/>
    <property type="match status" value="1"/>
</dbReference>
<feature type="region of interest" description="Disordered" evidence="1">
    <location>
        <begin position="1"/>
        <end position="56"/>
    </location>
</feature>
<evidence type="ECO:0000313" key="3">
    <source>
        <dbReference type="Proteomes" id="UP000422736"/>
    </source>
</evidence>
<reference evidence="2 3" key="1">
    <citation type="submission" date="2016-03" db="EMBL/GenBank/DDBJ databases">
        <title>How can Kluyveromyces marxianus grow so fast - potential evolutionary course in Saccharomyces Complex revealed by comparative genomics.</title>
        <authorList>
            <person name="Mo W."/>
            <person name="Lu W."/>
            <person name="Yang X."/>
            <person name="Qi J."/>
            <person name="Lv H."/>
        </authorList>
    </citation>
    <scope>NUCLEOTIDE SEQUENCE [LARGE SCALE GENOMIC DNA]</scope>
    <source>
        <strain evidence="2 3">FIM1</strain>
    </source>
</reference>